<dbReference type="InterPro" id="IPR008271">
    <property type="entry name" value="Ser/Thr_kinase_AS"/>
</dbReference>
<dbReference type="CDD" id="cd14066">
    <property type="entry name" value="STKc_IRAK"/>
    <property type="match status" value="1"/>
</dbReference>
<feature type="domain" description="Bulb-type lectin" evidence="21">
    <location>
        <begin position="26"/>
        <end position="147"/>
    </location>
</feature>
<keyword evidence="7 18" id="KW-0732">Signal</keyword>
<evidence type="ECO:0000259" key="22">
    <source>
        <dbReference type="PROSITE" id="PS50948"/>
    </source>
</evidence>
<dbReference type="InterPro" id="IPR001480">
    <property type="entry name" value="Bulb-type_lectin_dom"/>
</dbReference>
<feature type="domain" description="EGF-like" evidence="20">
    <location>
        <begin position="277"/>
        <end position="314"/>
    </location>
</feature>
<evidence type="ECO:0000256" key="6">
    <source>
        <dbReference type="ARBA" id="ARBA00022679"/>
    </source>
</evidence>
<evidence type="ECO:0000256" key="7">
    <source>
        <dbReference type="ARBA" id="ARBA00022729"/>
    </source>
</evidence>
<evidence type="ECO:0000256" key="17">
    <source>
        <dbReference type="PROSITE-ProRule" id="PRU00076"/>
    </source>
</evidence>
<dbReference type="SMART" id="SM00108">
    <property type="entry name" value="B_lectin"/>
    <property type="match status" value="1"/>
</dbReference>
<feature type="domain" description="Protein kinase" evidence="19">
    <location>
        <begin position="487"/>
        <end position="765"/>
    </location>
</feature>
<keyword evidence="10 16" id="KW-0418">Kinase</keyword>
<keyword evidence="2" id="KW-1003">Cell membrane</keyword>
<keyword evidence="3 16" id="KW-0723">Serine/threonine-protein kinase</keyword>
<evidence type="ECO:0000256" key="8">
    <source>
        <dbReference type="ARBA" id="ARBA00022734"/>
    </source>
</evidence>
<keyword evidence="11 16" id="KW-0067">ATP-binding</keyword>
<dbReference type="PANTHER" id="PTHR27002:SF566">
    <property type="entry name" value="RECEPTOR-LIKE SERINE_THREONINE-PROTEIN KINASE"/>
    <property type="match status" value="1"/>
</dbReference>
<evidence type="ECO:0000256" key="2">
    <source>
        <dbReference type="ARBA" id="ARBA00022475"/>
    </source>
</evidence>
<reference evidence="26" key="4">
    <citation type="submission" date="2025-04" db="UniProtKB">
        <authorList>
            <consortium name="RefSeq"/>
        </authorList>
    </citation>
    <scope>IDENTIFICATION</scope>
    <source>
        <tissue evidence="26">Leaf</tissue>
    </source>
</reference>
<comment type="similarity">
    <text evidence="16">Belongs to the protein kinase superfamily. Ser/Thr protein kinase family.</text>
</comment>
<keyword evidence="25" id="KW-1185">Reference proteome</keyword>
<dbReference type="InterPro" id="IPR024171">
    <property type="entry name" value="SRK-like_kinase"/>
</dbReference>
<dbReference type="OrthoDB" id="785331at2759"/>
<dbReference type="EC" id="2.7.11.1" evidence="16"/>
<dbReference type="Proteomes" id="UP000515151">
    <property type="component" value="Chromosome 4"/>
</dbReference>
<comment type="subcellular location">
    <subcellularLocation>
        <location evidence="1">Cell membrane</location>
        <topology evidence="1">Single-pass type I membrane protein</topology>
    </subcellularLocation>
</comment>
<dbReference type="Gene3D" id="2.10.25.10">
    <property type="entry name" value="Laminin"/>
    <property type="match status" value="1"/>
</dbReference>
<keyword evidence="12" id="KW-1015">Disulfide bond</keyword>
<keyword evidence="4 17" id="KW-0245">EGF-like domain</keyword>
<evidence type="ECO:0000313" key="23">
    <source>
        <dbReference type="EMBL" id="OWM91349.1"/>
    </source>
</evidence>
<dbReference type="GO" id="GO:0031625">
    <property type="term" value="F:ubiquitin protein ligase binding"/>
    <property type="evidence" value="ECO:0007669"/>
    <property type="project" value="UniProtKB-ARBA"/>
</dbReference>
<dbReference type="SUPFAM" id="SSF56112">
    <property type="entry name" value="Protein kinase-like (PK-like)"/>
    <property type="match status" value="1"/>
</dbReference>
<dbReference type="Pfam" id="PF00954">
    <property type="entry name" value="S_locus_glycop"/>
    <property type="match status" value="1"/>
</dbReference>
<name>A0A218Y3E1_PUNGR</name>
<dbReference type="Proteomes" id="UP000197138">
    <property type="component" value="Unassembled WGS sequence"/>
</dbReference>
<dbReference type="PROSITE" id="PS50026">
    <property type="entry name" value="EGF_3"/>
    <property type="match status" value="1"/>
</dbReference>
<gene>
    <name evidence="26" type="primary">LOC116203998</name>
    <name evidence="23" type="ORF">CDL15_Pgr000293</name>
</gene>
<dbReference type="Gene3D" id="3.30.200.20">
    <property type="entry name" value="Phosphorylase Kinase, domain 1"/>
    <property type="match status" value="1"/>
</dbReference>
<evidence type="ECO:0000313" key="25">
    <source>
        <dbReference type="Proteomes" id="UP000515151"/>
    </source>
</evidence>
<keyword evidence="5" id="KW-0597">Phosphoprotein</keyword>
<dbReference type="InterPro" id="IPR000719">
    <property type="entry name" value="Prot_kinase_dom"/>
</dbReference>
<dbReference type="PROSITE" id="PS50927">
    <property type="entry name" value="BULB_LECTIN"/>
    <property type="match status" value="1"/>
</dbReference>
<keyword evidence="13" id="KW-0325">Glycoprotein</keyword>
<dbReference type="PROSITE" id="PS50011">
    <property type="entry name" value="PROTEIN_KINASE_DOM"/>
    <property type="match status" value="1"/>
</dbReference>
<dbReference type="PROSITE" id="PS00108">
    <property type="entry name" value="PROTEIN_KINASE_ST"/>
    <property type="match status" value="1"/>
</dbReference>
<evidence type="ECO:0000256" key="14">
    <source>
        <dbReference type="ARBA" id="ARBA00047899"/>
    </source>
</evidence>
<dbReference type="RefSeq" id="XP_031391869.1">
    <property type="nucleotide sequence ID" value="XM_031536009.1"/>
</dbReference>
<dbReference type="GO" id="GO:0030246">
    <property type="term" value="F:carbohydrate binding"/>
    <property type="evidence" value="ECO:0007669"/>
    <property type="project" value="UniProtKB-KW"/>
</dbReference>
<dbReference type="CDD" id="cd01098">
    <property type="entry name" value="PAN_AP_plant"/>
    <property type="match status" value="1"/>
</dbReference>
<keyword evidence="2" id="KW-0472">Membrane</keyword>
<keyword evidence="9 16" id="KW-0547">Nucleotide-binding</keyword>
<evidence type="ECO:0000256" key="13">
    <source>
        <dbReference type="ARBA" id="ARBA00023180"/>
    </source>
</evidence>
<dbReference type="GO" id="GO:0048544">
    <property type="term" value="P:recognition of pollen"/>
    <property type="evidence" value="ECO:0007669"/>
    <property type="project" value="InterPro"/>
</dbReference>
<evidence type="ECO:0000259" key="20">
    <source>
        <dbReference type="PROSITE" id="PS50026"/>
    </source>
</evidence>
<evidence type="ECO:0000256" key="16">
    <source>
        <dbReference type="PIRNR" id="PIRNR000641"/>
    </source>
</evidence>
<evidence type="ECO:0000256" key="3">
    <source>
        <dbReference type="ARBA" id="ARBA00022527"/>
    </source>
</evidence>
<dbReference type="InterPro" id="IPR036426">
    <property type="entry name" value="Bulb-type_lectin_dom_sf"/>
</dbReference>
<reference evidence="23" key="2">
    <citation type="submission" date="2017-06" db="EMBL/GenBank/DDBJ databases">
        <title>The pomegranate genome and the genomics of punicalagin biosynthesis.</title>
        <authorList>
            <person name="Xu C."/>
        </authorList>
    </citation>
    <scope>NUCLEOTIDE SEQUENCE [LARGE SCALE GENOMIC DNA]</scope>
    <source>
        <tissue evidence="23">Fresh leaf</tissue>
    </source>
</reference>
<evidence type="ECO:0000259" key="19">
    <source>
        <dbReference type="PROSITE" id="PS50011"/>
    </source>
</evidence>
<reference evidence="25" key="3">
    <citation type="journal article" date="2020" name="Plant Biotechnol. J.">
        <title>The pomegranate (Punica granatum L.) draft genome dissects genetic divergence between soft- and hard-seeded cultivars.</title>
        <authorList>
            <person name="Luo X."/>
            <person name="Li H."/>
            <person name="Wu Z."/>
            <person name="Yao W."/>
            <person name="Zhao P."/>
            <person name="Cao D."/>
            <person name="Yu H."/>
            <person name="Li K."/>
            <person name="Poudel K."/>
            <person name="Zhao D."/>
            <person name="Zhang F."/>
            <person name="Xia X."/>
            <person name="Chen L."/>
            <person name="Wang Q."/>
            <person name="Jing D."/>
            <person name="Cao S."/>
        </authorList>
    </citation>
    <scope>NUCLEOTIDE SEQUENCE [LARGE SCALE GENOMIC DNA]</scope>
</reference>
<evidence type="ECO:0000256" key="10">
    <source>
        <dbReference type="ARBA" id="ARBA00022777"/>
    </source>
</evidence>
<evidence type="ECO:0000256" key="4">
    <source>
        <dbReference type="ARBA" id="ARBA00022536"/>
    </source>
</evidence>
<dbReference type="InterPro" id="IPR001245">
    <property type="entry name" value="Ser-Thr/Tyr_kinase_cat_dom"/>
</dbReference>
<keyword evidence="6 16" id="KW-0808">Transferase</keyword>
<accession>A0A218Y3E1</accession>
<dbReference type="InterPro" id="IPR011009">
    <property type="entry name" value="Kinase-like_dom_sf"/>
</dbReference>
<dbReference type="GeneID" id="116203998"/>
<evidence type="ECO:0000256" key="15">
    <source>
        <dbReference type="ARBA" id="ARBA00048679"/>
    </source>
</evidence>
<dbReference type="Gene3D" id="2.90.10.10">
    <property type="entry name" value="Bulb-type lectin domain"/>
    <property type="match status" value="1"/>
</dbReference>
<feature type="chain" id="PRO_5044569264" description="Receptor-like serine/threonine-protein kinase" evidence="18">
    <location>
        <begin position="26"/>
        <end position="804"/>
    </location>
</feature>
<evidence type="ECO:0000256" key="1">
    <source>
        <dbReference type="ARBA" id="ARBA00004251"/>
    </source>
</evidence>
<dbReference type="FunFam" id="1.10.510.10:FF:000060">
    <property type="entry name" value="G-type lectin S-receptor-like serine/threonine-protein kinase"/>
    <property type="match status" value="1"/>
</dbReference>
<evidence type="ECO:0000313" key="26">
    <source>
        <dbReference type="RefSeq" id="XP_031391869.1"/>
    </source>
</evidence>
<evidence type="ECO:0000256" key="18">
    <source>
        <dbReference type="SAM" id="SignalP"/>
    </source>
</evidence>
<comment type="catalytic activity">
    <reaction evidence="14 16">
        <text>L-threonyl-[protein] + ATP = O-phospho-L-threonyl-[protein] + ADP + H(+)</text>
        <dbReference type="Rhea" id="RHEA:46608"/>
        <dbReference type="Rhea" id="RHEA-COMP:11060"/>
        <dbReference type="Rhea" id="RHEA-COMP:11605"/>
        <dbReference type="ChEBI" id="CHEBI:15378"/>
        <dbReference type="ChEBI" id="CHEBI:30013"/>
        <dbReference type="ChEBI" id="CHEBI:30616"/>
        <dbReference type="ChEBI" id="CHEBI:61977"/>
        <dbReference type="ChEBI" id="CHEBI:456216"/>
        <dbReference type="EC" id="2.7.11.1"/>
    </reaction>
</comment>
<evidence type="ECO:0000313" key="24">
    <source>
        <dbReference type="Proteomes" id="UP000197138"/>
    </source>
</evidence>
<evidence type="ECO:0000256" key="5">
    <source>
        <dbReference type="ARBA" id="ARBA00022553"/>
    </source>
</evidence>
<dbReference type="FunFam" id="3.30.200.20:FF:000195">
    <property type="entry name" value="G-type lectin S-receptor-like serine/threonine-protein kinase"/>
    <property type="match status" value="1"/>
</dbReference>
<proteinExistence type="inferred from homology"/>
<comment type="catalytic activity">
    <reaction evidence="15 16">
        <text>L-seryl-[protein] + ATP = O-phospho-L-seryl-[protein] + ADP + H(+)</text>
        <dbReference type="Rhea" id="RHEA:17989"/>
        <dbReference type="Rhea" id="RHEA-COMP:9863"/>
        <dbReference type="Rhea" id="RHEA-COMP:11604"/>
        <dbReference type="ChEBI" id="CHEBI:15378"/>
        <dbReference type="ChEBI" id="CHEBI:29999"/>
        <dbReference type="ChEBI" id="CHEBI:30616"/>
        <dbReference type="ChEBI" id="CHEBI:83421"/>
        <dbReference type="ChEBI" id="CHEBI:456216"/>
        <dbReference type="EC" id="2.7.11.1"/>
    </reaction>
</comment>
<dbReference type="GO" id="GO:0004674">
    <property type="term" value="F:protein serine/threonine kinase activity"/>
    <property type="evidence" value="ECO:0007669"/>
    <property type="project" value="UniProtKB-KW"/>
</dbReference>
<dbReference type="SUPFAM" id="SSF51110">
    <property type="entry name" value="alpha-D-mannose-specific plant lectins"/>
    <property type="match status" value="1"/>
</dbReference>
<reference evidence="24" key="1">
    <citation type="journal article" date="2017" name="Plant J.">
        <title>The pomegranate (Punica granatum L.) genome and the genomics of punicalagin biosynthesis.</title>
        <authorList>
            <person name="Qin G."/>
            <person name="Xu C."/>
            <person name="Ming R."/>
            <person name="Tang H."/>
            <person name="Guyot R."/>
            <person name="Kramer E.M."/>
            <person name="Hu Y."/>
            <person name="Yi X."/>
            <person name="Qi Y."/>
            <person name="Xu X."/>
            <person name="Gao Z."/>
            <person name="Pan H."/>
            <person name="Jian J."/>
            <person name="Tian Y."/>
            <person name="Yue Z."/>
            <person name="Xu Y."/>
        </authorList>
    </citation>
    <scope>NUCLEOTIDE SEQUENCE [LARGE SCALE GENOMIC DNA]</scope>
    <source>
        <strain evidence="24">cv. Dabenzi</strain>
    </source>
</reference>
<dbReference type="AlphaFoldDB" id="A0A218Y3E1"/>
<evidence type="ECO:0000256" key="9">
    <source>
        <dbReference type="ARBA" id="ARBA00022741"/>
    </source>
</evidence>
<organism evidence="23 24">
    <name type="scientific">Punica granatum</name>
    <name type="common">Pomegranate</name>
    <dbReference type="NCBI Taxonomy" id="22663"/>
    <lineage>
        <taxon>Eukaryota</taxon>
        <taxon>Viridiplantae</taxon>
        <taxon>Streptophyta</taxon>
        <taxon>Embryophyta</taxon>
        <taxon>Tracheophyta</taxon>
        <taxon>Spermatophyta</taxon>
        <taxon>Magnoliopsida</taxon>
        <taxon>eudicotyledons</taxon>
        <taxon>Gunneridae</taxon>
        <taxon>Pentapetalae</taxon>
        <taxon>rosids</taxon>
        <taxon>malvids</taxon>
        <taxon>Myrtales</taxon>
        <taxon>Lythraceae</taxon>
        <taxon>Punica</taxon>
    </lineage>
</organism>
<dbReference type="PROSITE" id="PS50948">
    <property type="entry name" value="PAN"/>
    <property type="match status" value="1"/>
</dbReference>
<dbReference type="GO" id="GO:0005886">
    <property type="term" value="C:plasma membrane"/>
    <property type="evidence" value="ECO:0007669"/>
    <property type="project" value="UniProtKB-SubCell"/>
</dbReference>
<evidence type="ECO:0000259" key="21">
    <source>
        <dbReference type="PROSITE" id="PS50927"/>
    </source>
</evidence>
<comment type="caution">
    <text evidence="17">Lacks conserved residue(s) required for the propagation of feature annotation.</text>
</comment>
<dbReference type="GO" id="GO:0005524">
    <property type="term" value="F:ATP binding"/>
    <property type="evidence" value="ECO:0007669"/>
    <property type="project" value="UniProtKB-KW"/>
</dbReference>
<keyword evidence="8" id="KW-0430">Lectin</keyword>
<dbReference type="Pfam" id="PF01453">
    <property type="entry name" value="B_lectin"/>
    <property type="match status" value="1"/>
</dbReference>
<evidence type="ECO:0000256" key="11">
    <source>
        <dbReference type="ARBA" id="ARBA00022840"/>
    </source>
</evidence>
<dbReference type="CDD" id="cd00054">
    <property type="entry name" value="EGF_CA"/>
    <property type="match status" value="1"/>
</dbReference>
<feature type="domain" description="Apple" evidence="22">
    <location>
        <begin position="335"/>
        <end position="417"/>
    </location>
</feature>
<feature type="signal peptide" evidence="18">
    <location>
        <begin position="1"/>
        <end position="25"/>
    </location>
</feature>
<evidence type="ECO:0000256" key="12">
    <source>
        <dbReference type="ARBA" id="ARBA00023157"/>
    </source>
</evidence>
<dbReference type="InterPro" id="IPR003609">
    <property type="entry name" value="Pan_app"/>
</dbReference>
<dbReference type="Pfam" id="PF08276">
    <property type="entry name" value="PAN_2"/>
    <property type="match status" value="1"/>
</dbReference>
<protein>
    <recommendedName>
        <fullName evidence="16">Receptor-like serine/threonine-protein kinase</fullName>
        <ecNumber evidence="16">2.7.11.1</ecNumber>
    </recommendedName>
</protein>
<sequence length="804" mass="91142">MRFPLCCTLLRSLLALLLMLDYCASMDSLNQSQPMSEGETLISAGGKFELGFFSPDNSYKRYLGIWFYNIPSRTIVWVANRNKPLDGSRGLLKIEHGTLVIQDNSGRVIWSSNTLNQSSSSTIAKLLDSGNLVLKYDNSESYLWQSFDHPTDTLLAGMKIGWDFKVGMEWQLTSWTSAEDPSQGQFSYRMDPHAPQAKMLEGNITLYRSFIHFGSIRTSLDKVFIPILVYNSQEAYKTYDLRDQKTLSRYLVNYTGKLQHYIWNSQALNWMQLYEFPGDSCDEYAKCGPNAVCITVNTVATCKCLPGYVSKSSQESDMLNLWYSGGCTRKSPLNCSVPEAFEQMKRVKLPDLLQFEINSSMNLKECEKVCLRNCSCNAYASSSDSRSRRGCGFWFGDLLDIREVNNDDGNDILFIRVVASGQGSMRKRWVIAATVVLSVSSAILCSWATWRRRKGQGVRFDAHDRGEENFELPTFDAAMISQATNGFSGSNKIGEGGFGPVYKGELPNGQEIAVKRLSETSRQGLNEFKNEVMLIAKLQHRNLVKLLGCCIEGEERMLVYEYMPNGSLDTFICNTTGGSCLVWRRRFNIIVGVARGLLYLHRDSRLTIIHRDLKASNVLLDRKMNPKISDFGMARTFGEEQFLEKTKRIVGTYGYMSPEYAVDGIFSIKSDVFSFGVLVLEIVCGRRNREFHHPDHHFNLIGHAWKLWVEGKAQELIDEQMEDSFPLSEVMRCIQVGLLCVQKCPEDRPTMSYVLLMLDSESATLLPPREPGFYLERIPYGKSIIINRAEYSANEISETLLEGR</sequence>
<dbReference type="PIRSF" id="PIRSF000641">
    <property type="entry name" value="SRK"/>
    <property type="match status" value="1"/>
</dbReference>
<dbReference type="Gene3D" id="1.10.510.10">
    <property type="entry name" value="Transferase(Phosphotransferase) domain 1"/>
    <property type="match status" value="1"/>
</dbReference>
<dbReference type="InterPro" id="IPR000742">
    <property type="entry name" value="EGF"/>
</dbReference>
<dbReference type="InterPro" id="IPR000858">
    <property type="entry name" value="S_locus_glycoprot_dom"/>
</dbReference>
<dbReference type="SMART" id="SM00473">
    <property type="entry name" value="PAN_AP"/>
    <property type="match status" value="1"/>
</dbReference>
<dbReference type="SMART" id="SM00220">
    <property type="entry name" value="S_TKc"/>
    <property type="match status" value="1"/>
</dbReference>
<dbReference type="Pfam" id="PF07714">
    <property type="entry name" value="PK_Tyr_Ser-Thr"/>
    <property type="match status" value="1"/>
</dbReference>
<dbReference type="CDD" id="cd00028">
    <property type="entry name" value="B_lectin"/>
    <property type="match status" value="1"/>
</dbReference>
<dbReference type="FunFam" id="2.90.10.10:FF:000003">
    <property type="entry name" value="G-type lectin S-receptor-like serine/threonine-protein kinase"/>
    <property type="match status" value="1"/>
</dbReference>
<dbReference type="EMBL" id="MTKT01000299">
    <property type="protein sequence ID" value="OWM91349.1"/>
    <property type="molecule type" value="Genomic_DNA"/>
</dbReference>
<dbReference type="PANTHER" id="PTHR27002">
    <property type="entry name" value="RECEPTOR-LIKE SERINE/THREONINE-PROTEIN KINASE SD1-8"/>
    <property type="match status" value="1"/>
</dbReference>